<keyword evidence="5" id="KW-0249">Electron transport</keyword>
<dbReference type="SUPFAM" id="SSF54862">
    <property type="entry name" value="4Fe-4S ferredoxins"/>
    <property type="match status" value="1"/>
</dbReference>
<dbReference type="FunFam" id="3.30.70.20:FF:000004">
    <property type="entry name" value="4Fe-4S ferredoxin"/>
    <property type="match status" value="1"/>
</dbReference>
<evidence type="ECO:0000256" key="2">
    <source>
        <dbReference type="ARBA" id="ARBA00022485"/>
    </source>
</evidence>
<dbReference type="Proteomes" id="UP000324392">
    <property type="component" value="Chromosome"/>
</dbReference>
<name>A0A455VKZ7_9GAMM</name>
<evidence type="ECO:0000313" key="9">
    <source>
        <dbReference type="EMBL" id="BBI91476.1"/>
    </source>
</evidence>
<dbReference type="EMBL" id="AP019531">
    <property type="protein sequence ID" value="BBI91476.1"/>
    <property type="molecule type" value="Genomic_DNA"/>
</dbReference>
<protein>
    <submittedName>
        <fullName evidence="9">Ferredoxin</fullName>
    </submittedName>
</protein>
<keyword evidence="2" id="KW-0004">4Fe-4S</keyword>
<proteinExistence type="predicted"/>
<dbReference type="Pfam" id="PF00037">
    <property type="entry name" value="Fer4"/>
    <property type="match status" value="1"/>
</dbReference>
<dbReference type="PROSITE" id="PS00198">
    <property type="entry name" value="4FE4S_FER_1"/>
    <property type="match status" value="1"/>
</dbReference>
<dbReference type="NCBIfam" id="NF033683">
    <property type="entry name" value="di_4Fe-4S_YfhL"/>
    <property type="match status" value="1"/>
</dbReference>
<evidence type="ECO:0000256" key="4">
    <source>
        <dbReference type="ARBA" id="ARBA00022737"/>
    </source>
</evidence>
<evidence type="ECO:0000313" key="10">
    <source>
        <dbReference type="Proteomes" id="UP000324392"/>
    </source>
</evidence>
<dbReference type="InterPro" id="IPR047927">
    <property type="entry name" value="YfhL-like"/>
</dbReference>
<keyword evidence="4" id="KW-0677">Repeat</keyword>
<dbReference type="AlphaFoldDB" id="A0A455VKZ7"/>
<feature type="domain" description="4Fe-4S ferredoxin-type" evidence="8">
    <location>
        <begin position="3"/>
        <end position="32"/>
    </location>
</feature>
<evidence type="ECO:0000256" key="7">
    <source>
        <dbReference type="ARBA" id="ARBA00023014"/>
    </source>
</evidence>
<keyword evidence="7" id="KW-0411">Iron-sulfur</keyword>
<accession>A0A455VKZ7</accession>
<dbReference type="Gene3D" id="3.30.70.20">
    <property type="match status" value="1"/>
</dbReference>
<dbReference type="InterPro" id="IPR017900">
    <property type="entry name" value="4Fe4S_Fe_S_CS"/>
</dbReference>
<keyword evidence="3" id="KW-0479">Metal-binding</keyword>
<keyword evidence="6" id="KW-0408">Iron</keyword>
<evidence type="ECO:0000256" key="5">
    <source>
        <dbReference type="ARBA" id="ARBA00022982"/>
    </source>
</evidence>
<gene>
    <name evidence="9" type="primary">yfhL</name>
    <name evidence="9" type="ORF">SSYIS1_06860</name>
</gene>
<organism evidence="9 10">
    <name type="scientific">Serratia symbiotica</name>
    <dbReference type="NCBI Taxonomy" id="138074"/>
    <lineage>
        <taxon>Bacteria</taxon>
        <taxon>Pseudomonadati</taxon>
        <taxon>Pseudomonadota</taxon>
        <taxon>Gammaproteobacteria</taxon>
        <taxon>Enterobacterales</taxon>
        <taxon>Yersiniaceae</taxon>
        <taxon>Serratia</taxon>
    </lineage>
</organism>
<dbReference type="GO" id="GO:0051539">
    <property type="term" value="F:4 iron, 4 sulfur cluster binding"/>
    <property type="evidence" value="ECO:0007669"/>
    <property type="project" value="UniProtKB-KW"/>
</dbReference>
<evidence type="ECO:0000256" key="6">
    <source>
        <dbReference type="ARBA" id="ARBA00023004"/>
    </source>
</evidence>
<dbReference type="PROSITE" id="PS51379">
    <property type="entry name" value="4FE4S_FER_2"/>
    <property type="match status" value="1"/>
</dbReference>
<keyword evidence="1" id="KW-0813">Transport</keyword>
<evidence type="ECO:0000259" key="8">
    <source>
        <dbReference type="PROSITE" id="PS51379"/>
    </source>
</evidence>
<sequence>MIEVALLITKRCINCDMCEPECPNQAISMGDEIYQIDTACCTECIGHYDKPTCQQVCPIDNTILVDPQYPESNEQLWDKFVVLHHADRL</sequence>
<evidence type="ECO:0000256" key="3">
    <source>
        <dbReference type="ARBA" id="ARBA00022723"/>
    </source>
</evidence>
<dbReference type="InterPro" id="IPR017896">
    <property type="entry name" value="4Fe4S_Fe-S-bd"/>
</dbReference>
<reference evidence="9 10" key="1">
    <citation type="submission" date="2019-03" db="EMBL/GenBank/DDBJ databases">
        <title>The genome sequence of Candidatus Serratia symbiotica strain IS.</title>
        <authorList>
            <person name="Nikoh N."/>
            <person name="Koga R."/>
            <person name="Oshima K."/>
            <person name="Hattori M."/>
            <person name="Fukatsu T."/>
        </authorList>
    </citation>
    <scope>NUCLEOTIDE SEQUENCE [LARGE SCALE GENOMIC DNA]</scope>
    <source>
        <strain evidence="9 10">IS</strain>
    </source>
</reference>
<dbReference type="GO" id="GO:0046872">
    <property type="term" value="F:metal ion binding"/>
    <property type="evidence" value="ECO:0007669"/>
    <property type="project" value="UniProtKB-KW"/>
</dbReference>
<evidence type="ECO:0000256" key="1">
    <source>
        <dbReference type="ARBA" id="ARBA00022448"/>
    </source>
</evidence>